<gene>
    <name evidence="1" type="ORF">SCALOS_LOCUS5515</name>
</gene>
<comment type="caution">
    <text evidence="1">The sequence shown here is derived from an EMBL/GenBank/DDBJ whole genome shotgun (WGS) entry which is preliminary data.</text>
</comment>
<evidence type="ECO:0000313" key="1">
    <source>
        <dbReference type="EMBL" id="CAG8561212.1"/>
    </source>
</evidence>
<evidence type="ECO:0000313" key="2">
    <source>
        <dbReference type="Proteomes" id="UP000789860"/>
    </source>
</evidence>
<organism evidence="1 2">
    <name type="scientific">Scutellospora calospora</name>
    <dbReference type="NCBI Taxonomy" id="85575"/>
    <lineage>
        <taxon>Eukaryota</taxon>
        <taxon>Fungi</taxon>
        <taxon>Fungi incertae sedis</taxon>
        <taxon>Mucoromycota</taxon>
        <taxon>Glomeromycotina</taxon>
        <taxon>Glomeromycetes</taxon>
        <taxon>Diversisporales</taxon>
        <taxon>Gigasporaceae</taxon>
        <taxon>Scutellospora</taxon>
    </lineage>
</organism>
<proteinExistence type="predicted"/>
<sequence length="78" mass="9413">KTIKNTNFQQLNLINQFEQRTKQRVINNFIDKMNYNELLNLEYKFARVVFASTKLSEELLNKVYEDIKKEIEDKINKA</sequence>
<feature type="non-terminal residue" evidence="1">
    <location>
        <position position="1"/>
    </location>
</feature>
<name>A0ACA9M0Z3_9GLOM</name>
<dbReference type="EMBL" id="CAJVPM010009105">
    <property type="protein sequence ID" value="CAG8561212.1"/>
    <property type="molecule type" value="Genomic_DNA"/>
</dbReference>
<dbReference type="Proteomes" id="UP000789860">
    <property type="component" value="Unassembled WGS sequence"/>
</dbReference>
<protein>
    <submittedName>
        <fullName evidence="1">2106_t:CDS:1</fullName>
    </submittedName>
</protein>
<keyword evidence="2" id="KW-1185">Reference proteome</keyword>
<reference evidence="1" key="1">
    <citation type="submission" date="2021-06" db="EMBL/GenBank/DDBJ databases">
        <authorList>
            <person name="Kallberg Y."/>
            <person name="Tangrot J."/>
            <person name="Rosling A."/>
        </authorList>
    </citation>
    <scope>NUCLEOTIDE SEQUENCE</scope>
    <source>
        <strain evidence="1">AU212A</strain>
    </source>
</reference>
<accession>A0ACA9M0Z3</accession>